<sequence>MLRLFRNLKMSRCDPFDAISATVNLDDPGQWGNAQRFMLDALERVTACLPSSAQAAVSVAKSRLTGRATVGSVATTRVKLWSEIEGRDQADEPDVLRIRATICELHGIDEQTPIDRLAFFLMFWERSGLSMVVLAGAIRDVYDVIYRVN</sequence>
<evidence type="ECO:0000313" key="2">
    <source>
        <dbReference type="Proteomes" id="UP001204151"/>
    </source>
</evidence>
<dbReference type="Proteomes" id="UP001204151">
    <property type="component" value="Unassembled WGS sequence"/>
</dbReference>
<reference evidence="1 2" key="1">
    <citation type="submission" date="2022-08" db="EMBL/GenBank/DDBJ databases">
        <title>Reclassification of Massilia species as members of the genera Telluria, Duganella, Pseudoduganella, Mokoshia gen. nov. and Zemynaea gen. nov. using orthogonal and non-orthogonal genome-based approaches.</title>
        <authorList>
            <person name="Bowman J.P."/>
        </authorList>
    </citation>
    <scope>NUCLEOTIDE SEQUENCE [LARGE SCALE GENOMIC DNA]</scope>
    <source>
        <strain evidence="1 2">JCM 31316</strain>
    </source>
</reference>
<protein>
    <submittedName>
        <fullName evidence="1">Uncharacterized protein</fullName>
    </submittedName>
</protein>
<accession>A0ABT1ZU04</accession>
<organism evidence="1 2">
    <name type="scientific">Massilia pinisoli</name>
    <dbReference type="NCBI Taxonomy" id="1772194"/>
    <lineage>
        <taxon>Bacteria</taxon>
        <taxon>Pseudomonadati</taxon>
        <taxon>Pseudomonadota</taxon>
        <taxon>Betaproteobacteria</taxon>
        <taxon>Burkholderiales</taxon>
        <taxon>Oxalobacteraceae</taxon>
        <taxon>Telluria group</taxon>
        <taxon>Massilia</taxon>
    </lineage>
</organism>
<name>A0ABT1ZU04_9BURK</name>
<gene>
    <name evidence="1" type="ORF">NX784_17160</name>
</gene>
<dbReference type="RefSeq" id="WP_258817907.1">
    <property type="nucleotide sequence ID" value="NZ_JANUGW010000012.1"/>
</dbReference>
<evidence type="ECO:0000313" key="1">
    <source>
        <dbReference type="EMBL" id="MCS0583321.1"/>
    </source>
</evidence>
<keyword evidence="2" id="KW-1185">Reference proteome</keyword>
<comment type="caution">
    <text evidence="1">The sequence shown here is derived from an EMBL/GenBank/DDBJ whole genome shotgun (WGS) entry which is preliminary data.</text>
</comment>
<proteinExistence type="predicted"/>
<dbReference type="EMBL" id="JANUGW010000012">
    <property type="protein sequence ID" value="MCS0583321.1"/>
    <property type="molecule type" value="Genomic_DNA"/>
</dbReference>